<dbReference type="EMBL" id="MT234342">
    <property type="protein sequence ID" value="QIW87716.1"/>
    <property type="molecule type" value="Genomic_DNA"/>
</dbReference>
<gene>
    <name evidence="1" type="ORF">Ab1vBOLIVR5_gp68c</name>
</gene>
<name>A0A858MSL2_9CAUD</name>
<protein>
    <submittedName>
        <fullName evidence="1">Uncharacterized protein</fullName>
    </submittedName>
</protein>
<accession>A0A858MSL2</accession>
<keyword evidence="2" id="KW-1185">Reference proteome</keyword>
<dbReference type="Proteomes" id="UP000671873">
    <property type="component" value="Segment"/>
</dbReference>
<reference evidence="1 2" key="1">
    <citation type="submission" date="2020-03" db="EMBL/GenBank/DDBJ databases">
        <authorList>
            <person name="Holtappels D."/>
            <person name="Bomans J.P.J."/>
            <person name="Lavigne R."/>
            <person name="Wagemans J."/>
        </authorList>
    </citation>
    <scope>NUCLEOTIDE SEQUENCE [LARGE SCALE GENOMIC DNA]</scope>
    <source>
        <strain evidence="1 2">OLIVR5</strain>
    </source>
</reference>
<evidence type="ECO:0000313" key="2">
    <source>
        <dbReference type="Proteomes" id="UP000671873"/>
    </source>
</evidence>
<evidence type="ECO:0000313" key="1">
    <source>
        <dbReference type="EMBL" id="QIW87716.1"/>
    </source>
</evidence>
<sequence length="74" mass="8515">MEMKFKSNADFLDFVRSFKGKFFLTVNVHEQDHYLPVSIETFESMAVKFSHVSTSFGFSVVGTSFYADPRNGEF</sequence>
<proteinExistence type="predicted"/>
<organism evidence="1 2">
    <name type="scientific">Agrobacterium phage OLIVR5</name>
    <dbReference type="NCBI Taxonomy" id="2723773"/>
    <lineage>
        <taxon>Viruses</taxon>
        <taxon>Duplodnaviria</taxon>
        <taxon>Heunggongvirae</taxon>
        <taxon>Uroviricota</taxon>
        <taxon>Caudoviricetes</taxon>
        <taxon>Pootjesviridae</taxon>
        <taxon>Heverleevirus</taxon>
        <taxon>Heverleevirus OLIVR5</taxon>
    </lineage>
</organism>